<evidence type="ECO:0000313" key="1">
    <source>
        <dbReference type="EMBL" id="KAH0533802.1"/>
    </source>
</evidence>
<proteinExistence type="predicted"/>
<reference evidence="1 2" key="1">
    <citation type="journal article" date="2021" name="J. Hered.">
        <title>A chromosome-level genome assembly of the parasitoid wasp, Cotesia glomerata (Hymenoptera: Braconidae).</title>
        <authorList>
            <person name="Pinto B.J."/>
            <person name="Weis J.J."/>
            <person name="Gamble T."/>
            <person name="Ode P.J."/>
            <person name="Paul R."/>
            <person name="Zaspel J.M."/>
        </authorList>
    </citation>
    <scope>NUCLEOTIDE SEQUENCE [LARGE SCALE GENOMIC DNA]</scope>
    <source>
        <strain evidence="1">CgM1</strain>
    </source>
</reference>
<sequence>MHKKLKTKYPSSVGLPDKNASYACSSFNSVLFKNTPKQTNVISEKPLNSKTKTAAEIQSKWISQKDKSKEDKVVNHNSFGVTKYTNRLEINFQNINRKSTVEHKLNIYDGKHIEHITKDTSNNRKMIPSGIKKTYKFDDCVFHF</sequence>
<protein>
    <submittedName>
        <fullName evidence="1">Uncharacterized protein</fullName>
    </submittedName>
</protein>
<accession>A0AAV7HW04</accession>
<name>A0AAV7HW04_COTGL</name>
<dbReference type="EMBL" id="JAHXZJ010002983">
    <property type="protein sequence ID" value="KAH0533802.1"/>
    <property type="molecule type" value="Genomic_DNA"/>
</dbReference>
<dbReference type="Proteomes" id="UP000826195">
    <property type="component" value="Unassembled WGS sequence"/>
</dbReference>
<gene>
    <name evidence="1" type="ORF">KQX54_001628</name>
</gene>
<evidence type="ECO:0000313" key="2">
    <source>
        <dbReference type="Proteomes" id="UP000826195"/>
    </source>
</evidence>
<keyword evidence="2" id="KW-1185">Reference proteome</keyword>
<dbReference type="AlphaFoldDB" id="A0AAV7HW04"/>
<organism evidence="1 2">
    <name type="scientific">Cotesia glomerata</name>
    <name type="common">Lepidopteran parasitic wasp</name>
    <name type="synonym">Apanteles glomeratus</name>
    <dbReference type="NCBI Taxonomy" id="32391"/>
    <lineage>
        <taxon>Eukaryota</taxon>
        <taxon>Metazoa</taxon>
        <taxon>Ecdysozoa</taxon>
        <taxon>Arthropoda</taxon>
        <taxon>Hexapoda</taxon>
        <taxon>Insecta</taxon>
        <taxon>Pterygota</taxon>
        <taxon>Neoptera</taxon>
        <taxon>Endopterygota</taxon>
        <taxon>Hymenoptera</taxon>
        <taxon>Apocrita</taxon>
        <taxon>Ichneumonoidea</taxon>
        <taxon>Braconidae</taxon>
        <taxon>Microgastrinae</taxon>
        <taxon>Cotesia</taxon>
    </lineage>
</organism>
<comment type="caution">
    <text evidence="1">The sequence shown here is derived from an EMBL/GenBank/DDBJ whole genome shotgun (WGS) entry which is preliminary data.</text>
</comment>